<evidence type="ECO:0000313" key="1">
    <source>
        <dbReference type="EMBL" id="MPC90785.1"/>
    </source>
</evidence>
<keyword evidence="1" id="KW-0489">Methyltransferase</keyword>
<dbReference type="AlphaFoldDB" id="A0A5B7J7S8"/>
<dbReference type="PANTHER" id="PTHR11265:SF0">
    <property type="entry name" value="12S RRNA N4-METHYLCYTIDINE METHYLTRANSFERASE"/>
    <property type="match status" value="1"/>
</dbReference>
<dbReference type="PANTHER" id="PTHR11265">
    <property type="entry name" value="S-ADENOSYL-METHYLTRANSFERASE MRAW"/>
    <property type="match status" value="1"/>
</dbReference>
<dbReference type="OrthoDB" id="6356893at2759"/>
<accession>A0A5B7J7S8</accession>
<dbReference type="SUPFAM" id="SSF53335">
    <property type="entry name" value="S-adenosyl-L-methionine-dependent methyltransferases"/>
    <property type="match status" value="1"/>
</dbReference>
<organism evidence="1 2">
    <name type="scientific">Portunus trituberculatus</name>
    <name type="common">Swimming crab</name>
    <name type="synonym">Neptunus trituberculatus</name>
    <dbReference type="NCBI Taxonomy" id="210409"/>
    <lineage>
        <taxon>Eukaryota</taxon>
        <taxon>Metazoa</taxon>
        <taxon>Ecdysozoa</taxon>
        <taxon>Arthropoda</taxon>
        <taxon>Crustacea</taxon>
        <taxon>Multicrustacea</taxon>
        <taxon>Malacostraca</taxon>
        <taxon>Eumalacostraca</taxon>
        <taxon>Eucarida</taxon>
        <taxon>Decapoda</taxon>
        <taxon>Pleocyemata</taxon>
        <taxon>Brachyura</taxon>
        <taxon>Eubrachyura</taxon>
        <taxon>Portunoidea</taxon>
        <taxon>Portunidae</taxon>
        <taxon>Portuninae</taxon>
        <taxon>Portunus</taxon>
    </lineage>
</organism>
<dbReference type="GO" id="GO:0070475">
    <property type="term" value="P:rRNA base methylation"/>
    <property type="evidence" value="ECO:0007669"/>
    <property type="project" value="TreeGrafter"/>
</dbReference>
<dbReference type="GO" id="GO:0071424">
    <property type="term" value="F:rRNA (cytosine-N4-)-methyltransferase activity"/>
    <property type="evidence" value="ECO:0007669"/>
    <property type="project" value="TreeGrafter"/>
</dbReference>
<reference evidence="1 2" key="1">
    <citation type="submission" date="2019-05" db="EMBL/GenBank/DDBJ databases">
        <title>Another draft genome of Portunus trituberculatus and its Hox gene families provides insights of decapod evolution.</title>
        <authorList>
            <person name="Jeong J.-H."/>
            <person name="Song I."/>
            <person name="Kim S."/>
            <person name="Choi T."/>
            <person name="Kim D."/>
            <person name="Ryu S."/>
            <person name="Kim W."/>
        </authorList>
    </citation>
    <scope>NUCLEOTIDE SEQUENCE [LARGE SCALE GENOMIC DNA]</scope>
    <source>
        <tissue evidence="1">Muscle</tissue>
    </source>
</reference>
<dbReference type="Proteomes" id="UP000324222">
    <property type="component" value="Unassembled WGS sequence"/>
</dbReference>
<name>A0A5B7J7S8_PORTR</name>
<dbReference type="Gene3D" id="3.40.50.150">
    <property type="entry name" value="Vaccinia Virus protein VP39"/>
    <property type="match status" value="1"/>
</dbReference>
<keyword evidence="2" id="KW-1185">Reference proteome</keyword>
<comment type="caution">
    <text evidence="1">The sequence shown here is derived from an EMBL/GenBank/DDBJ whole genome shotgun (WGS) entry which is preliminary data.</text>
</comment>
<proteinExistence type="predicted"/>
<dbReference type="EMBL" id="VSRR010085527">
    <property type="protein sequence ID" value="MPC90785.1"/>
    <property type="molecule type" value="Genomic_DNA"/>
</dbReference>
<gene>
    <name evidence="1" type="primary">METTL15</name>
    <name evidence="1" type="ORF">E2C01_085786</name>
</gene>
<dbReference type="InterPro" id="IPR029063">
    <property type="entry name" value="SAM-dependent_MTases_sf"/>
</dbReference>
<protein>
    <submittedName>
        <fullName evidence="1">Putative methyltransferase-like protein 15</fullName>
    </submittedName>
</protein>
<evidence type="ECO:0000313" key="2">
    <source>
        <dbReference type="Proteomes" id="UP000324222"/>
    </source>
</evidence>
<dbReference type="InterPro" id="IPR002903">
    <property type="entry name" value="RsmH"/>
</dbReference>
<dbReference type="Pfam" id="PF01795">
    <property type="entry name" value="Methyltransf_5"/>
    <property type="match status" value="1"/>
</dbReference>
<keyword evidence="1" id="KW-0808">Transferase</keyword>
<sequence>MAGHVLVRALSGGRLVRSACRRWGELSANNEVKCLPFRSYSLLDEGSQTNHGVGGSEFVAPRSDPADASTPRHIPVMAEEVLEFLAPRDGSVILDMTFGGGGHSRRLLAANPGVRLVCLDRDPLAHRLALALQEEHPRRVLPLLGRFSELPTLLTRLKIKRGYFDGVLMDLGVSSMQFGTAERGFMLSQDGPLDMRMDGGR</sequence>